<organism evidence="2 3">
    <name type="scientific">Corynebacterium breve</name>
    <dbReference type="NCBI Taxonomy" id="3049799"/>
    <lineage>
        <taxon>Bacteria</taxon>
        <taxon>Bacillati</taxon>
        <taxon>Actinomycetota</taxon>
        <taxon>Actinomycetes</taxon>
        <taxon>Mycobacteriales</taxon>
        <taxon>Corynebacteriaceae</taxon>
        <taxon>Corynebacterium</taxon>
    </lineage>
</organism>
<gene>
    <name evidence="2" type="ORF">QP027_03605</name>
</gene>
<evidence type="ECO:0000259" key="1">
    <source>
        <dbReference type="Pfam" id="PF05076"/>
    </source>
</evidence>
<reference evidence="2 3" key="1">
    <citation type="submission" date="2023-05" db="EMBL/GenBank/DDBJ databases">
        <title>Corynebacterium suedekumii sp. nov. and Corynebacterium breve sp. nov. isolated from raw cow's milk.</title>
        <authorList>
            <person name="Baer M.K."/>
            <person name="Mehl L."/>
            <person name="Hellmuth R."/>
            <person name="Marke G."/>
            <person name="Lipski A."/>
        </authorList>
    </citation>
    <scope>NUCLEOTIDE SEQUENCE [LARGE SCALE GENOMIC DNA]</scope>
    <source>
        <strain evidence="2 3">R4</strain>
    </source>
</reference>
<dbReference type="PANTHER" id="PTHR10928">
    <property type="entry name" value="SUPPRESSOR OF FUSED"/>
    <property type="match status" value="1"/>
</dbReference>
<feature type="domain" description="Suppressor of fused-like" evidence="1">
    <location>
        <begin position="48"/>
        <end position="193"/>
    </location>
</feature>
<dbReference type="Proteomes" id="UP001225598">
    <property type="component" value="Chromosome"/>
</dbReference>
<dbReference type="EMBL" id="CP126969">
    <property type="protein sequence ID" value="WIM68492.1"/>
    <property type="molecule type" value="Genomic_DNA"/>
</dbReference>
<dbReference type="SUPFAM" id="SSF103359">
    <property type="entry name" value="Suppressor of Fused, N-terminal domain"/>
    <property type="match status" value="1"/>
</dbReference>
<name>A0ABY8VHE4_9CORY</name>
<dbReference type="Pfam" id="PF05076">
    <property type="entry name" value="SUFU"/>
    <property type="match status" value="1"/>
</dbReference>
<keyword evidence="3" id="KW-1185">Reference proteome</keyword>
<dbReference type="InterPro" id="IPR020941">
    <property type="entry name" value="SUFU-like_domain"/>
</dbReference>
<sequence>MGAFQRLFKGSLRAPEVGGDAIKEVFQNNFGDQEPIIYEYGEVPVVAYSADDPLPHFFYSTFGISRVNSSTPVAGMQTELTIRIPRDEALPPSWPAKLLNRVAQYLSRTDNPVEPGHHMDFDLPLTDDSTLTSLIFVTDPIMGVIDTKTGFVRFTYAIGMTPTDLNDALIWDARKFAGVFGEFFPLGLTDPDRAPLRDIDKARSILDDVIGRQGSSLSAVMANYLDFTDDDPLRLDLTTTSAEHLLRAVRYRIKFDRNFAFVSRKKWVEMVPGEFEAEFEKDHLRLGIPDQLANEILATFGTRPGAYAMTTAPLTIHVIDPTR</sequence>
<protein>
    <submittedName>
        <fullName evidence="2">Suppressor of fused domain protein</fullName>
    </submittedName>
</protein>
<accession>A0ABY8VHE4</accession>
<evidence type="ECO:0000313" key="3">
    <source>
        <dbReference type="Proteomes" id="UP001225598"/>
    </source>
</evidence>
<dbReference type="InterPro" id="IPR037181">
    <property type="entry name" value="SUFU_N"/>
</dbReference>
<evidence type="ECO:0000313" key="2">
    <source>
        <dbReference type="EMBL" id="WIM68492.1"/>
    </source>
</evidence>
<proteinExistence type="predicted"/>
<dbReference type="InterPro" id="IPR007768">
    <property type="entry name" value="Suppressor_of_fused"/>
</dbReference>
<dbReference type="PANTHER" id="PTHR10928:SF2">
    <property type="entry name" value="SUPPRESSOR OF FUSED HOMOLOG"/>
    <property type="match status" value="1"/>
</dbReference>
<dbReference type="RefSeq" id="WP_284826057.1">
    <property type="nucleotide sequence ID" value="NZ_CP126969.1"/>
</dbReference>